<accession>A0A6A5U131</accession>
<dbReference type="OrthoDB" id="6431331at2759"/>
<dbReference type="Gene3D" id="3.40.50.1820">
    <property type="entry name" value="alpha/beta hydrolase"/>
    <property type="match status" value="1"/>
</dbReference>
<dbReference type="PANTHER" id="PTHR43689:SF8">
    <property type="entry name" value="ALPHA_BETA-HYDROLASES SUPERFAMILY PROTEIN"/>
    <property type="match status" value="1"/>
</dbReference>
<dbReference type="GO" id="GO:0016787">
    <property type="term" value="F:hydrolase activity"/>
    <property type="evidence" value="ECO:0007669"/>
    <property type="project" value="UniProtKB-KW"/>
</dbReference>
<gene>
    <name evidence="3" type="ORF">CC80DRAFT_469338</name>
</gene>
<dbReference type="Proteomes" id="UP000800035">
    <property type="component" value="Unassembled WGS sequence"/>
</dbReference>
<keyword evidence="1" id="KW-1133">Transmembrane helix</keyword>
<dbReference type="InterPro" id="IPR000639">
    <property type="entry name" value="Epox_hydrolase-like"/>
</dbReference>
<evidence type="ECO:0000313" key="4">
    <source>
        <dbReference type="Proteomes" id="UP000800035"/>
    </source>
</evidence>
<sequence>MKVAKKTSGLEKLSWRLVGLGWGLFNFFSFLIFGGIVQRGFFKWPSKEEKGKLSAAQEKYWSLDREPLPGFKHAFLKLRNGLKLHYVVNVDEVTEAKNVAVFIHGFPDSFLLWRNLLSSASVKDHVLIAVDLPGYGGSDGLQKYGAEEILETIAECVLAMRIRFLKDQAKMVVVGHDWGGLIVARLASEANQLADRFVIASACIPQHAYSNAATKYSSAKQMLHTYLQRPWKNFSLLRNALHTLTPVFSQLGRSFYVFCFHLPYPLSTFWATFGNYWLLWVMHKCEAGLLKPDGTWKRELSPEEAADFRAMSSGPGIAQFEEAHEKYPDAARKRVADFGMSEKIRIYREGLFLGSWEKSLETVVALSEIPVLESRSGSGSGDSIFGSGPVGALRAPTTVLYGAEDLGFEQRLALEGIADYLPKRSQVFYLEGTGHWMPHEELGSRVLEGVVDWAMGDEGSPLKQKFEKMQGVTSLVEQ</sequence>
<keyword evidence="4" id="KW-1185">Reference proteome</keyword>
<dbReference type="EMBL" id="ML976987">
    <property type="protein sequence ID" value="KAF1958358.1"/>
    <property type="molecule type" value="Genomic_DNA"/>
</dbReference>
<dbReference type="InterPro" id="IPR000073">
    <property type="entry name" value="AB_hydrolase_1"/>
</dbReference>
<dbReference type="InterPro" id="IPR029058">
    <property type="entry name" value="AB_hydrolase_fold"/>
</dbReference>
<dbReference type="Pfam" id="PF00561">
    <property type="entry name" value="Abhydrolase_1"/>
    <property type="match status" value="1"/>
</dbReference>
<feature type="transmembrane region" description="Helical" evidence="1">
    <location>
        <begin position="20"/>
        <end position="42"/>
    </location>
</feature>
<name>A0A6A5U131_9PLEO</name>
<feature type="domain" description="AB hydrolase-1" evidence="2">
    <location>
        <begin position="101"/>
        <end position="441"/>
    </location>
</feature>
<keyword evidence="1" id="KW-0812">Transmembrane</keyword>
<dbReference type="PANTHER" id="PTHR43689">
    <property type="entry name" value="HYDROLASE"/>
    <property type="match status" value="1"/>
</dbReference>
<dbReference type="PRINTS" id="PR00412">
    <property type="entry name" value="EPOXHYDRLASE"/>
</dbReference>
<evidence type="ECO:0000256" key="1">
    <source>
        <dbReference type="SAM" id="Phobius"/>
    </source>
</evidence>
<organism evidence="3 4">
    <name type="scientific">Byssothecium circinans</name>
    <dbReference type="NCBI Taxonomy" id="147558"/>
    <lineage>
        <taxon>Eukaryota</taxon>
        <taxon>Fungi</taxon>
        <taxon>Dikarya</taxon>
        <taxon>Ascomycota</taxon>
        <taxon>Pezizomycotina</taxon>
        <taxon>Dothideomycetes</taxon>
        <taxon>Pleosporomycetidae</taxon>
        <taxon>Pleosporales</taxon>
        <taxon>Massarineae</taxon>
        <taxon>Massarinaceae</taxon>
        <taxon>Byssothecium</taxon>
    </lineage>
</organism>
<keyword evidence="1" id="KW-0472">Membrane</keyword>
<proteinExistence type="predicted"/>
<evidence type="ECO:0000313" key="3">
    <source>
        <dbReference type="EMBL" id="KAF1958358.1"/>
    </source>
</evidence>
<keyword evidence="3" id="KW-0378">Hydrolase</keyword>
<dbReference type="AlphaFoldDB" id="A0A6A5U131"/>
<reference evidence="3" key="1">
    <citation type="journal article" date="2020" name="Stud. Mycol.">
        <title>101 Dothideomycetes genomes: a test case for predicting lifestyles and emergence of pathogens.</title>
        <authorList>
            <person name="Haridas S."/>
            <person name="Albert R."/>
            <person name="Binder M."/>
            <person name="Bloem J."/>
            <person name="Labutti K."/>
            <person name="Salamov A."/>
            <person name="Andreopoulos B."/>
            <person name="Baker S."/>
            <person name="Barry K."/>
            <person name="Bills G."/>
            <person name="Bluhm B."/>
            <person name="Cannon C."/>
            <person name="Castanera R."/>
            <person name="Culley D."/>
            <person name="Daum C."/>
            <person name="Ezra D."/>
            <person name="Gonzalez J."/>
            <person name="Henrissat B."/>
            <person name="Kuo A."/>
            <person name="Liang C."/>
            <person name="Lipzen A."/>
            <person name="Lutzoni F."/>
            <person name="Magnuson J."/>
            <person name="Mondo S."/>
            <person name="Nolan M."/>
            <person name="Ohm R."/>
            <person name="Pangilinan J."/>
            <person name="Park H.-J."/>
            <person name="Ramirez L."/>
            <person name="Alfaro M."/>
            <person name="Sun H."/>
            <person name="Tritt A."/>
            <person name="Yoshinaga Y."/>
            <person name="Zwiers L.-H."/>
            <person name="Turgeon B."/>
            <person name="Goodwin S."/>
            <person name="Spatafora J."/>
            <person name="Crous P."/>
            <person name="Grigoriev I."/>
        </authorList>
    </citation>
    <scope>NUCLEOTIDE SEQUENCE</scope>
    <source>
        <strain evidence="3">CBS 675.92</strain>
    </source>
</reference>
<dbReference type="SUPFAM" id="SSF53474">
    <property type="entry name" value="alpha/beta-Hydrolases"/>
    <property type="match status" value="1"/>
</dbReference>
<protein>
    <submittedName>
        <fullName evidence="3">Alpha/beta-hydrolase</fullName>
    </submittedName>
</protein>
<evidence type="ECO:0000259" key="2">
    <source>
        <dbReference type="Pfam" id="PF00561"/>
    </source>
</evidence>